<dbReference type="Proteomes" id="UP000653002">
    <property type="component" value="Unassembled WGS sequence"/>
</dbReference>
<protein>
    <submittedName>
        <fullName evidence="2">DUF4434 domain-containing protein</fullName>
    </submittedName>
</protein>
<evidence type="ECO:0000313" key="3">
    <source>
        <dbReference type="Proteomes" id="UP000653002"/>
    </source>
</evidence>
<dbReference type="InterPro" id="IPR027849">
    <property type="entry name" value="DUF4434"/>
</dbReference>
<feature type="non-terminal residue" evidence="2">
    <location>
        <position position="86"/>
    </location>
</feature>
<evidence type="ECO:0000313" key="2">
    <source>
        <dbReference type="EMBL" id="MBD4338885.1"/>
    </source>
</evidence>
<dbReference type="EMBL" id="JAABFR010001795">
    <property type="protein sequence ID" value="MBD4338885.1"/>
    <property type="molecule type" value="Genomic_DNA"/>
</dbReference>
<organism evidence="2 3">
    <name type="scientific">Xanthomonas citri pv. citri</name>
    <dbReference type="NCBI Taxonomy" id="611301"/>
    <lineage>
        <taxon>Bacteria</taxon>
        <taxon>Pseudomonadati</taxon>
        <taxon>Pseudomonadota</taxon>
        <taxon>Gammaproteobacteria</taxon>
        <taxon>Lysobacterales</taxon>
        <taxon>Lysobacteraceae</taxon>
        <taxon>Xanthomonas</taxon>
    </lineage>
</organism>
<name>A0A8I0H9D4_XANCI</name>
<reference evidence="2" key="1">
    <citation type="submission" date="2020-01" db="EMBL/GenBank/DDBJ databases">
        <authorList>
            <person name="Richard D."/>
        </authorList>
    </citation>
    <scope>NUCLEOTIDE SEQUENCE</scope>
    <source>
        <strain evidence="2">JP541</strain>
    </source>
</reference>
<dbReference type="Pfam" id="PF14488">
    <property type="entry name" value="DUF4434"/>
    <property type="match status" value="1"/>
</dbReference>
<evidence type="ECO:0000259" key="1">
    <source>
        <dbReference type="Pfam" id="PF14488"/>
    </source>
</evidence>
<sequence>QLDGVYENTDWDKEFKASQEVGIDTWIIQYAEGFNDRAEEKTSFYVPTKLPWVTKQYDIMNRMFEAAKQNGMKLIVGLYPGDYSKK</sequence>
<dbReference type="Gene3D" id="3.20.20.80">
    <property type="entry name" value="Glycosidases"/>
    <property type="match status" value="1"/>
</dbReference>
<comment type="caution">
    <text evidence="2">The sequence shown here is derived from an EMBL/GenBank/DDBJ whole genome shotgun (WGS) entry which is preliminary data.</text>
</comment>
<feature type="domain" description="DUF4434" evidence="1">
    <location>
        <begin position="8"/>
        <end position="85"/>
    </location>
</feature>
<proteinExistence type="predicted"/>
<accession>A0A8I0H9D4</accession>
<dbReference type="AlphaFoldDB" id="A0A8I0H9D4"/>
<feature type="non-terminal residue" evidence="2">
    <location>
        <position position="1"/>
    </location>
</feature>
<gene>
    <name evidence="2" type="ORF">GUH15_23095</name>
</gene>